<evidence type="ECO:0000256" key="3">
    <source>
        <dbReference type="ARBA" id="ARBA00023216"/>
    </source>
</evidence>
<dbReference type="RefSeq" id="XP_002906087.1">
    <property type="nucleotide sequence ID" value="XM_002906041.1"/>
</dbReference>
<dbReference type="PANTHER" id="PTHR10502:SF102">
    <property type="entry name" value="ANNEXIN B11"/>
    <property type="match status" value="1"/>
</dbReference>
<dbReference type="OrthoDB" id="124719at2759"/>
<keyword evidence="5" id="KW-0418">Kinase</keyword>
<keyword evidence="5" id="KW-0808">Transferase</keyword>
<dbReference type="KEGG" id="pif:PITG_04477"/>
<proteinExistence type="inferred from homology"/>
<gene>
    <name evidence="5" type="ORF">PITG_04477</name>
</gene>
<protein>
    <submittedName>
        <fullName evidence="5">Cleavage induced protein kinase</fullName>
    </submittedName>
</protein>
<dbReference type="Gene3D" id="1.10.220.10">
    <property type="entry name" value="Annexin"/>
    <property type="match status" value="1"/>
</dbReference>
<dbReference type="SUPFAM" id="SSF47874">
    <property type="entry name" value="Annexin"/>
    <property type="match status" value="1"/>
</dbReference>
<evidence type="ECO:0000256" key="1">
    <source>
        <dbReference type="ARBA" id="ARBA00007831"/>
    </source>
</evidence>
<dbReference type="eggNOG" id="KOG0819">
    <property type="taxonomic scope" value="Eukaryota"/>
</dbReference>
<dbReference type="GO" id="GO:0005509">
    <property type="term" value="F:calcium ion binding"/>
    <property type="evidence" value="ECO:0007669"/>
    <property type="project" value="InterPro"/>
</dbReference>
<dbReference type="InterPro" id="IPR037104">
    <property type="entry name" value="Annexin_sf"/>
</dbReference>
<dbReference type="Pfam" id="PF00069">
    <property type="entry name" value="Pkinase"/>
    <property type="match status" value="1"/>
</dbReference>
<dbReference type="SUPFAM" id="SSF56112">
    <property type="entry name" value="Protein kinase-like (PK-like)"/>
    <property type="match status" value="1"/>
</dbReference>
<dbReference type="PANTHER" id="PTHR10502">
    <property type="entry name" value="ANNEXIN"/>
    <property type="match status" value="1"/>
</dbReference>
<dbReference type="GO" id="GO:0004672">
    <property type="term" value="F:protein kinase activity"/>
    <property type="evidence" value="ECO:0007669"/>
    <property type="project" value="InterPro"/>
</dbReference>
<keyword evidence="3" id="KW-0041">Annexin</keyword>
<evidence type="ECO:0000256" key="2">
    <source>
        <dbReference type="ARBA" id="ARBA00022737"/>
    </source>
</evidence>
<dbReference type="STRING" id="403677.D0N1C6"/>
<dbReference type="InterPro" id="IPR018502">
    <property type="entry name" value="Annexin_repeat"/>
</dbReference>
<dbReference type="GeneID" id="9464330"/>
<organism evidence="5 6">
    <name type="scientific">Phytophthora infestans (strain T30-4)</name>
    <name type="common">Potato late blight agent</name>
    <dbReference type="NCBI Taxonomy" id="403677"/>
    <lineage>
        <taxon>Eukaryota</taxon>
        <taxon>Sar</taxon>
        <taxon>Stramenopiles</taxon>
        <taxon>Oomycota</taxon>
        <taxon>Peronosporomycetes</taxon>
        <taxon>Peronosporales</taxon>
        <taxon>Peronosporaceae</taxon>
        <taxon>Phytophthora</taxon>
    </lineage>
</organism>
<dbReference type="HOGENOM" id="CLU_487042_0_0_1"/>
<dbReference type="InterPro" id="IPR000719">
    <property type="entry name" value="Prot_kinase_dom"/>
</dbReference>
<dbReference type="SMART" id="SM00335">
    <property type="entry name" value="ANX"/>
    <property type="match status" value="1"/>
</dbReference>
<dbReference type="Pfam" id="PF00191">
    <property type="entry name" value="Annexin"/>
    <property type="match status" value="1"/>
</dbReference>
<sequence>MTTRRQTFVNDEMVTEVMIETVETTEHVMSMVIKASFEEEKDPEVTAAMSSLYSDFACENRDDESMTFSADIDADVHEIHGLRTGVASDEASVAALLLSKTVEQRYLIWWRYRVLFKQSLTVWVKSKSNYGILLEMLASPLEKYGEDLVGVLSSNLSGNLKKVIQTAMRGEVVDFNMSVHTREKATTDADNLYKTGEGRGADRKKLIDILVLSPAEHVRYINRVYKAKYKADLIHVINAKFGGDAKSALLLRVRSILDPMDLLVELFETTLRSVGKNNKLCCQPSGRLRYNLSVLVVRYFHLLERIGNTYRKLYRQDIRTRIRSVAKGEYCQLLLSVLDAAAKTAVCPSCTAASDPKEDWCRYCGASIQGSTEKKAERNSFIRYLKTHSGAEAWRKTHEVATALQDLHEQGIVQGNLKPRNLTIGRDGKGHLLELQICKRVEEQTRFSVESQNEELRWQAPECLNGGQASLASDIYSLAMCIVYVASGKPPWGSNVSDIQIHQEVSSQHATLPRPHGMSDNEWNLLKRMCEYEPSKKISIGDVVQALSRLSSGRGICQNI</sequence>
<evidence type="ECO:0000313" key="5">
    <source>
        <dbReference type="EMBL" id="EEY67439.1"/>
    </source>
</evidence>
<dbReference type="Proteomes" id="UP000006643">
    <property type="component" value="Unassembled WGS sequence"/>
</dbReference>
<reference evidence="6" key="1">
    <citation type="journal article" date="2009" name="Nature">
        <title>Genome sequence and analysis of the Irish potato famine pathogen Phytophthora infestans.</title>
        <authorList>
            <consortium name="The Broad Institute Genome Sequencing Platform"/>
            <person name="Haas B.J."/>
            <person name="Kamoun S."/>
            <person name="Zody M.C."/>
            <person name="Jiang R.H."/>
            <person name="Handsaker R.E."/>
            <person name="Cano L.M."/>
            <person name="Grabherr M."/>
            <person name="Kodira C.D."/>
            <person name="Raffaele S."/>
            <person name="Torto-Alalibo T."/>
            <person name="Bozkurt T.O."/>
            <person name="Ah-Fong A.M."/>
            <person name="Alvarado L."/>
            <person name="Anderson V.L."/>
            <person name="Armstrong M.R."/>
            <person name="Avrova A."/>
            <person name="Baxter L."/>
            <person name="Beynon J."/>
            <person name="Boevink P.C."/>
            <person name="Bollmann S.R."/>
            <person name="Bos J.I."/>
            <person name="Bulone V."/>
            <person name="Cai G."/>
            <person name="Cakir C."/>
            <person name="Carrington J.C."/>
            <person name="Chawner M."/>
            <person name="Conti L."/>
            <person name="Costanzo S."/>
            <person name="Ewan R."/>
            <person name="Fahlgren N."/>
            <person name="Fischbach M.A."/>
            <person name="Fugelstad J."/>
            <person name="Gilroy E.M."/>
            <person name="Gnerre S."/>
            <person name="Green P.J."/>
            <person name="Grenville-Briggs L.J."/>
            <person name="Griffith J."/>
            <person name="Grunwald N.J."/>
            <person name="Horn K."/>
            <person name="Horner N.R."/>
            <person name="Hu C.H."/>
            <person name="Huitema E."/>
            <person name="Jeong D.H."/>
            <person name="Jones A.M."/>
            <person name="Jones J.D."/>
            <person name="Jones R.W."/>
            <person name="Karlsson E.K."/>
            <person name="Kunjeti S.G."/>
            <person name="Lamour K."/>
            <person name="Liu Z."/>
            <person name="Ma L."/>
            <person name="Maclean D."/>
            <person name="Chibucos M.C."/>
            <person name="McDonald H."/>
            <person name="McWalters J."/>
            <person name="Meijer H.J."/>
            <person name="Morgan W."/>
            <person name="Morris P.F."/>
            <person name="Munro C.A."/>
            <person name="O'Neill K."/>
            <person name="Ospina-Giraldo M."/>
            <person name="Pinzon A."/>
            <person name="Pritchard L."/>
            <person name="Ramsahoye B."/>
            <person name="Ren Q."/>
            <person name="Restrepo S."/>
            <person name="Roy S."/>
            <person name="Sadanandom A."/>
            <person name="Savidor A."/>
            <person name="Schornack S."/>
            <person name="Schwartz D.C."/>
            <person name="Schumann U.D."/>
            <person name="Schwessinger B."/>
            <person name="Seyer L."/>
            <person name="Sharpe T."/>
            <person name="Silvar C."/>
            <person name="Song J."/>
            <person name="Studholme D.J."/>
            <person name="Sykes S."/>
            <person name="Thines M."/>
            <person name="van de Vondervoort P.J."/>
            <person name="Phuntumart V."/>
            <person name="Wawra S."/>
            <person name="Weide R."/>
            <person name="Win J."/>
            <person name="Young C."/>
            <person name="Zhou S."/>
            <person name="Fry W."/>
            <person name="Meyers B.C."/>
            <person name="van West P."/>
            <person name="Ristaino J."/>
            <person name="Govers F."/>
            <person name="Birch P.R."/>
            <person name="Whisson S.C."/>
            <person name="Judelson H.S."/>
            <person name="Nusbaum C."/>
        </authorList>
    </citation>
    <scope>NUCLEOTIDE SEQUENCE [LARGE SCALE GENOMIC DNA]</scope>
    <source>
        <strain evidence="6">T30-4</strain>
    </source>
</reference>
<dbReference type="SMART" id="SM00220">
    <property type="entry name" value="S_TKc"/>
    <property type="match status" value="1"/>
</dbReference>
<dbReference type="GO" id="GO:0001786">
    <property type="term" value="F:phosphatidylserine binding"/>
    <property type="evidence" value="ECO:0007669"/>
    <property type="project" value="TreeGrafter"/>
</dbReference>
<dbReference type="InParanoid" id="D0N1C6"/>
<dbReference type="GO" id="GO:0005737">
    <property type="term" value="C:cytoplasm"/>
    <property type="evidence" value="ECO:0007669"/>
    <property type="project" value="TreeGrafter"/>
</dbReference>
<dbReference type="GO" id="GO:0005544">
    <property type="term" value="F:calcium-dependent phospholipid binding"/>
    <property type="evidence" value="ECO:0007669"/>
    <property type="project" value="InterPro"/>
</dbReference>
<dbReference type="EMBL" id="DS028122">
    <property type="protein sequence ID" value="EEY67439.1"/>
    <property type="molecule type" value="Genomic_DNA"/>
</dbReference>
<keyword evidence="2" id="KW-0677">Repeat</keyword>
<dbReference type="eggNOG" id="KOG0598">
    <property type="taxonomic scope" value="Eukaryota"/>
</dbReference>
<comment type="similarity">
    <text evidence="1">Belongs to the annexin family.</text>
</comment>
<accession>D0N1C6</accession>
<feature type="domain" description="Protein kinase" evidence="4">
    <location>
        <begin position="236"/>
        <end position="550"/>
    </location>
</feature>
<evidence type="ECO:0000259" key="4">
    <source>
        <dbReference type="PROSITE" id="PS50011"/>
    </source>
</evidence>
<name>D0N1C6_PHYIT</name>
<dbReference type="GO" id="GO:0005886">
    <property type="term" value="C:plasma membrane"/>
    <property type="evidence" value="ECO:0007669"/>
    <property type="project" value="TreeGrafter"/>
</dbReference>
<keyword evidence="6" id="KW-1185">Reference proteome</keyword>
<dbReference type="InterPro" id="IPR011009">
    <property type="entry name" value="Kinase-like_dom_sf"/>
</dbReference>
<dbReference type="AlphaFoldDB" id="D0N1C6"/>
<dbReference type="VEuPathDB" id="FungiDB:PITG_04477"/>
<dbReference type="PROSITE" id="PS51897">
    <property type="entry name" value="ANNEXIN_2"/>
    <property type="match status" value="1"/>
</dbReference>
<dbReference type="GO" id="GO:0005524">
    <property type="term" value="F:ATP binding"/>
    <property type="evidence" value="ECO:0007669"/>
    <property type="project" value="InterPro"/>
</dbReference>
<dbReference type="PROSITE" id="PS50011">
    <property type="entry name" value="PROTEIN_KINASE_DOM"/>
    <property type="match status" value="1"/>
</dbReference>
<evidence type="ECO:0000313" key="6">
    <source>
        <dbReference type="Proteomes" id="UP000006643"/>
    </source>
</evidence>
<dbReference type="Gene3D" id="1.10.510.10">
    <property type="entry name" value="Transferase(Phosphotransferase) domain 1"/>
    <property type="match status" value="1"/>
</dbReference>